<evidence type="ECO:0000313" key="12">
    <source>
        <dbReference type="Proteomes" id="UP000244162"/>
    </source>
</evidence>
<evidence type="ECO:0000256" key="10">
    <source>
        <dbReference type="HAMAP-Rule" id="MF_00115"/>
    </source>
</evidence>
<protein>
    <recommendedName>
        <fullName evidence="10">Large-conductance mechanosensitive channel</fullName>
    </recommendedName>
</protein>
<dbReference type="GO" id="GO:0008381">
    <property type="term" value="F:mechanosensitive monoatomic ion channel activity"/>
    <property type="evidence" value="ECO:0007669"/>
    <property type="project" value="UniProtKB-UniRule"/>
</dbReference>
<dbReference type="Pfam" id="PF01741">
    <property type="entry name" value="MscL"/>
    <property type="match status" value="1"/>
</dbReference>
<dbReference type="PRINTS" id="PR01264">
    <property type="entry name" value="MECHCHANNEL"/>
</dbReference>
<dbReference type="PANTHER" id="PTHR30266:SF2">
    <property type="entry name" value="LARGE-CONDUCTANCE MECHANOSENSITIVE CHANNEL"/>
    <property type="match status" value="1"/>
</dbReference>
<evidence type="ECO:0000256" key="6">
    <source>
        <dbReference type="ARBA" id="ARBA00022989"/>
    </source>
</evidence>
<feature type="transmembrane region" description="Helical" evidence="10">
    <location>
        <begin position="86"/>
        <end position="107"/>
    </location>
</feature>
<keyword evidence="10" id="KW-0997">Cell inner membrane</keyword>
<evidence type="ECO:0000256" key="5">
    <source>
        <dbReference type="ARBA" id="ARBA00022692"/>
    </source>
</evidence>
<evidence type="ECO:0000256" key="4">
    <source>
        <dbReference type="ARBA" id="ARBA00022475"/>
    </source>
</evidence>
<evidence type="ECO:0000313" key="11">
    <source>
        <dbReference type="EMBL" id="PTQ12426.1"/>
    </source>
</evidence>
<dbReference type="InterPro" id="IPR036019">
    <property type="entry name" value="MscL_channel"/>
</dbReference>
<dbReference type="InterPro" id="IPR001185">
    <property type="entry name" value="MS_channel"/>
</dbReference>
<dbReference type="HAMAP" id="MF_00115">
    <property type="entry name" value="MscL"/>
    <property type="match status" value="1"/>
</dbReference>
<keyword evidence="7 10" id="KW-0406">Ion transport</keyword>
<keyword evidence="5 10" id="KW-0812">Transmembrane</keyword>
<comment type="subcellular location">
    <subcellularLocation>
        <location evidence="10">Cell inner membrane</location>
        <topology evidence="10">Multi-pass membrane protein</topology>
    </subcellularLocation>
    <subcellularLocation>
        <location evidence="1">Cell membrane</location>
        <topology evidence="1">Multi-pass membrane protein</topology>
    </subcellularLocation>
</comment>
<dbReference type="NCBIfam" id="NF010557">
    <property type="entry name" value="PRK13952.1"/>
    <property type="match status" value="1"/>
</dbReference>
<comment type="subunit">
    <text evidence="10">Homopentamer.</text>
</comment>
<accession>A0A2T5G0H9</accession>
<keyword evidence="4 10" id="KW-1003">Cell membrane</keyword>
<name>A0A2T5G0H9_9SPHN</name>
<dbReference type="PROSITE" id="PS01327">
    <property type="entry name" value="MSCL"/>
    <property type="match status" value="1"/>
</dbReference>
<comment type="similarity">
    <text evidence="2 10">Belongs to the MscL family.</text>
</comment>
<dbReference type="RefSeq" id="WP_107967130.1">
    <property type="nucleotide sequence ID" value="NZ_NWBU01000005.1"/>
</dbReference>
<dbReference type="GO" id="GO:0005886">
    <property type="term" value="C:plasma membrane"/>
    <property type="evidence" value="ECO:0007669"/>
    <property type="project" value="UniProtKB-SubCell"/>
</dbReference>
<dbReference type="NCBIfam" id="TIGR00220">
    <property type="entry name" value="mscL"/>
    <property type="match status" value="1"/>
</dbReference>
<keyword evidence="8 10" id="KW-0472">Membrane</keyword>
<evidence type="ECO:0000256" key="2">
    <source>
        <dbReference type="ARBA" id="ARBA00007254"/>
    </source>
</evidence>
<evidence type="ECO:0000256" key="7">
    <source>
        <dbReference type="ARBA" id="ARBA00023065"/>
    </source>
</evidence>
<evidence type="ECO:0000256" key="3">
    <source>
        <dbReference type="ARBA" id="ARBA00022448"/>
    </source>
</evidence>
<gene>
    <name evidence="10" type="primary">mscL</name>
    <name evidence="11" type="ORF">CLG96_06930</name>
</gene>
<keyword evidence="6 10" id="KW-1133">Transmembrane helix</keyword>
<dbReference type="Gene3D" id="1.10.1200.120">
    <property type="entry name" value="Large-conductance mechanosensitive channel, MscL, domain 1"/>
    <property type="match status" value="1"/>
</dbReference>
<dbReference type="EMBL" id="NWBU01000005">
    <property type="protein sequence ID" value="PTQ12426.1"/>
    <property type="molecule type" value="Genomic_DNA"/>
</dbReference>
<keyword evidence="12" id="KW-1185">Reference proteome</keyword>
<dbReference type="OrthoDB" id="9810350at2"/>
<keyword evidence="9 10" id="KW-0407">Ion channel</keyword>
<evidence type="ECO:0000256" key="9">
    <source>
        <dbReference type="ARBA" id="ARBA00023303"/>
    </source>
</evidence>
<dbReference type="AlphaFoldDB" id="A0A2T5G0H9"/>
<evidence type="ECO:0000256" key="1">
    <source>
        <dbReference type="ARBA" id="ARBA00004651"/>
    </source>
</evidence>
<dbReference type="PANTHER" id="PTHR30266">
    <property type="entry name" value="MECHANOSENSITIVE CHANNEL MSCL"/>
    <property type="match status" value="1"/>
</dbReference>
<dbReference type="InterPro" id="IPR037673">
    <property type="entry name" value="MSC/AndL"/>
</dbReference>
<feature type="transmembrane region" description="Helical" evidence="10">
    <location>
        <begin position="12"/>
        <end position="31"/>
    </location>
</feature>
<dbReference type="Proteomes" id="UP000244162">
    <property type="component" value="Unassembled WGS sequence"/>
</dbReference>
<comment type="caution">
    <text evidence="11">The sequence shown here is derived from an EMBL/GenBank/DDBJ whole genome shotgun (WGS) entry which is preliminary data.</text>
</comment>
<sequence length="162" mass="17475">MFKEFRAFIARGNVLDLAVAVIVGAAFGRIVTSLTDDMIMPVVGRITGGLDFSNYFLLLGNIPAGYAGSPNSYADLKKAGVPLLGYGQFVTVAVNFLIIAFIIFLLVRAINRLVERQRVAVAEAAPAEPADVVLLREIRDELRKRNDDGTNPAASKLPLEGL</sequence>
<evidence type="ECO:0000256" key="8">
    <source>
        <dbReference type="ARBA" id="ARBA00023136"/>
    </source>
</evidence>
<dbReference type="InterPro" id="IPR019823">
    <property type="entry name" value="Mechanosensitive_channel_CS"/>
</dbReference>
<comment type="function">
    <text evidence="10">Channel that opens in response to stretch forces in the membrane lipid bilayer. May participate in the regulation of osmotic pressure changes within the cell.</text>
</comment>
<keyword evidence="3 10" id="KW-0813">Transport</keyword>
<dbReference type="SUPFAM" id="SSF81330">
    <property type="entry name" value="Gated mechanosensitive channel"/>
    <property type="match status" value="1"/>
</dbReference>
<reference evidence="11 12" key="1">
    <citation type="submission" date="2017-09" db="EMBL/GenBank/DDBJ databases">
        <title>Sphingomonas panjinensis sp.nov., isolated from oil-contaminated soil.</title>
        <authorList>
            <person name="Wang L."/>
            <person name="Chen L."/>
        </authorList>
    </citation>
    <scope>NUCLEOTIDE SEQUENCE [LARGE SCALE GENOMIC DNA]</scope>
    <source>
        <strain evidence="11 12">FW-11</strain>
    </source>
</reference>
<organism evidence="11 12">
    <name type="scientific">Sphingomonas oleivorans</name>
    <dbReference type="NCBI Taxonomy" id="1735121"/>
    <lineage>
        <taxon>Bacteria</taxon>
        <taxon>Pseudomonadati</taxon>
        <taxon>Pseudomonadota</taxon>
        <taxon>Alphaproteobacteria</taxon>
        <taxon>Sphingomonadales</taxon>
        <taxon>Sphingomonadaceae</taxon>
        <taxon>Sphingomonas</taxon>
    </lineage>
</organism>
<proteinExistence type="inferred from homology"/>